<evidence type="ECO:0000256" key="1">
    <source>
        <dbReference type="ARBA" id="ARBA00004123"/>
    </source>
</evidence>
<dbReference type="PANTHER" id="PTHR13173:SF10">
    <property type="entry name" value="WW DOMAIN-BINDING PROTEIN 4"/>
    <property type="match status" value="1"/>
</dbReference>
<dbReference type="Pfam" id="PF06220">
    <property type="entry name" value="zf-U1"/>
    <property type="match status" value="1"/>
</dbReference>
<feature type="compositionally biased region" description="Basic and acidic residues" evidence="6">
    <location>
        <begin position="193"/>
        <end position="202"/>
    </location>
</feature>
<dbReference type="GeneID" id="106812968"/>
<sequence length="236" mass="26505">MTEYWISTPRKFCEFCKCWITDNKPSVDFHERGKRHQENVKIKISEVRKKGQEVYEAKKQEENDIATMEAAALAAVQNDISNDPSLAAAYGMKLNKETVAEKETKWELPTTEAADSKKEVKPAKPVSTKRRKKEAKRESGSSTSSKGKSTVKKGPYGAWETIEEPEPEPLMDLQLPVVKPSEMILPEFTEPAKRSVSYKEKTVTSLAPPGGSTSKIVFKKRKLASGAQNIRRKEDS</sequence>
<dbReference type="Proteomes" id="UP000695022">
    <property type="component" value="Unplaced"/>
</dbReference>
<dbReference type="Gene3D" id="3.30.160.60">
    <property type="entry name" value="Classic Zinc Finger"/>
    <property type="match status" value="1"/>
</dbReference>
<feature type="region of interest" description="Disordered" evidence="6">
    <location>
        <begin position="100"/>
        <end position="170"/>
    </location>
</feature>
<evidence type="ECO:0000256" key="6">
    <source>
        <dbReference type="SAM" id="MobiDB-lite"/>
    </source>
</evidence>
<evidence type="ECO:0000256" key="2">
    <source>
        <dbReference type="ARBA" id="ARBA00022723"/>
    </source>
</evidence>
<keyword evidence="2" id="KW-0479">Metal-binding</keyword>
<name>A0ABM1EJW1_PRICU</name>
<dbReference type="InterPro" id="IPR003604">
    <property type="entry name" value="Matrin/U1-like-C_Znf_C2H2"/>
</dbReference>
<dbReference type="PANTHER" id="PTHR13173">
    <property type="entry name" value="WW DOMAIN BINDING PROTEIN 4"/>
    <property type="match status" value="1"/>
</dbReference>
<accession>A0ABM1EJW1</accession>
<dbReference type="InterPro" id="IPR013085">
    <property type="entry name" value="U1-CZ_Znf_C2H2"/>
</dbReference>
<dbReference type="PROSITE" id="PS50171">
    <property type="entry name" value="ZF_MATRIN"/>
    <property type="match status" value="1"/>
</dbReference>
<dbReference type="InterPro" id="IPR040023">
    <property type="entry name" value="WBP4"/>
</dbReference>
<keyword evidence="3" id="KW-0863">Zinc-finger</keyword>
<dbReference type="RefSeq" id="XP_014672482.1">
    <property type="nucleotide sequence ID" value="XM_014816996.1"/>
</dbReference>
<evidence type="ECO:0000256" key="5">
    <source>
        <dbReference type="ARBA" id="ARBA00023242"/>
    </source>
</evidence>
<proteinExistence type="predicted"/>
<comment type="subcellular location">
    <subcellularLocation>
        <location evidence="1">Nucleus</location>
    </subcellularLocation>
</comment>
<evidence type="ECO:0000256" key="4">
    <source>
        <dbReference type="ARBA" id="ARBA00022833"/>
    </source>
</evidence>
<evidence type="ECO:0000259" key="7">
    <source>
        <dbReference type="PROSITE" id="PS50171"/>
    </source>
</evidence>
<keyword evidence="4" id="KW-0862">Zinc</keyword>
<feature type="domain" description="Matrin-type" evidence="7">
    <location>
        <begin position="11"/>
        <end position="42"/>
    </location>
</feature>
<evidence type="ECO:0000313" key="8">
    <source>
        <dbReference type="Proteomes" id="UP000695022"/>
    </source>
</evidence>
<keyword evidence="8" id="KW-1185">Reference proteome</keyword>
<dbReference type="SMART" id="SM00451">
    <property type="entry name" value="ZnF_U1"/>
    <property type="match status" value="1"/>
</dbReference>
<dbReference type="SUPFAM" id="SSF57667">
    <property type="entry name" value="beta-beta-alpha zinc fingers"/>
    <property type="match status" value="1"/>
</dbReference>
<evidence type="ECO:0000256" key="3">
    <source>
        <dbReference type="ARBA" id="ARBA00022771"/>
    </source>
</evidence>
<keyword evidence="5" id="KW-0539">Nucleus</keyword>
<evidence type="ECO:0000313" key="9">
    <source>
        <dbReference type="RefSeq" id="XP_014672482.1"/>
    </source>
</evidence>
<dbReference type="InterPro" id="IPR036236">
    <property type="entry name" value="Znf_C2H2_sf"/>
</dbReference>
<feature type="region of interest" description="Disordered" evidence="6">
    <location>
        <begin position="193"/>
        <end position="236"/>
    </location>
</feature>
<feature type="compositionally biased region" description="Low complexity" evidence="6">
    <location>
        <begin position="140"/>
        <end position="154"/>
    </location>
</feature>
<protein>
    <submittedName>
        <fullName evidence="9">WW domain-binding protein 4-like isoform X2</fullName>
    </submittedName>
</protein>
<gene>
    <name evidence="9" type="primary">LOC106812968</name>
</gene>
<dbReference type="InterPro" id="IPR000690">
    <property type="entry name" value="Matrin/U1-C_Znf_C2H2"/>
</dbReference>
<organism evidence="8 9">
    <name type="scientific">Priapulus caudatus</name>
    <name type="common">Priapulid worm</name>
    <dbReference type="NCBI Taxonomy" id="37621"/>
    <lineage>
        <taxon>Eukaryota</taxon>
        <taxon>Metazoa</taxon>
        <taxon>Ecdysozoa</taxon>
        <taxon>Scalidophora</taxon>
        <taxon>Priapulida</taxon>
        <taxon>Priapulimorpha</taxon>
        <taxon>Priapulimorphida</taxon>
        <taxon>Priapulidae</taxon>
        <taxon>Priapulus</taxon>
    </lineage>
</organism>
<reference evidence="9" key="1">
    <citation type="submission" date="2025-08" db="UniProtKB">
        <authorList>
            <consortium name="RefSeq"/>
        </authorList>
    </citation>
    <scope>IDENTIFICATION</scope>
</reference>